<dbReference type="AlphaFoldDB" id="A0A9W9Y8R9"/>
<organism evidence="6 7">
    <name type="scientific">Desmophyllum pertusum</name>
    <dbReference type="NCBI Taxonomy" id="174260"/>
    <lineage>
        <taxon>Eukaryota</taxon>
        <taxon>Metazoa</taxon>
        <taxon>Cnidaria</taxon>
        <taxon>Anthozoa</taxon>
        <taxon>Hexacorallia</taxon>
        <taxon>Scleractinia</taxon>
        <taxon>Caryophylliina</taxon>
        <taxon>Caryophylliidae</taxon>
        <taxon>Desmophyllum</taxon>
    </lineage>
</organism>
<dbReference type="InterPro" id="IPR055356">
    <property type="entry name" value="ZP-N"/>
</dbReference>
<gene>
    <name evidence="6" type="ORF">OS493_031643</name>
</gene>
<feature type="signal peptide" evidence="4">
    <location>
        <begin position="1"/>
        <end position="17"/>
    </location>
</feature>
<feature type="region of interest" description="Disordered" evidence="3">
    <location>
        <begin position="221"/>
        <end position="261"/>
    </location>
</feature>
<proteinExistence type="predicted"/>
<dbReference type="PANTHER" id="PTHR14002">
    <property type="entry name" value="ENDOGLIN/TGF-BETA RECEPTOR TYPE III"/>
    <property type="match status" value="1"/>
</dbReference>
<dbReference type="PANTHER" id="PTHR14002:SF43">
    <property type="entry name" value="DELTA-LIKE PROTEIN"/>
    <property type="match status" value="1"/>
</dbReference>
<evidence type="ECO:0000256" key="3">
    <source>
        <dbReference type="SAM" id="MobiDB-lite"/>
    </source>
</evidence>
<comment type="caution">
    <text evidence="6">The sequence shown here is derived from an EMBL/GenBank/DDBJ whole genome shotgun (WGS) entry which is preliminary data.</text>
</comment>
<dbReference type="EMBL" id="MU827814">
    <property type="protein sequence ID" value="KAJ7323444.1"/>
    <property type="molecule type" value="Genomic_DNA"/>
</dbReference>
<keyword evidence="1 4" id="KW-0732">Signal</keyword>
<dbReference type="PROSITE" id="PS51034">
    <property type="entry name" value="ZP_2"/>
    <property type="match status" value="1"/>
</dbReference>
<evidence type="ECO:0000259" key="5">
    <source>
        <dbReference type="PROSITE" id="PS51034"/>
    </source>
</evidence>
<evidence type="ECO:0000256" key="4">
    <source>
        <dbReference type="SAM" id="SignalP"/>
    </source>
</evidence>
<feature type="region of interest" description="Disordered" evidence="3">
    <location>
        <begin position="284"/>
        <end position="411"/>
    </location>
</feature>
<feature type="compositionally biased region" description="Basic and acidic residues" evidence="3">
    <location>
        <begin position="65"/>
        <end position="90"/>
    </location>
</feature>
<dbReference type="InterPro" id="IPR001507">
    <property type="entry name" value="ZP_dom"/>
</dbReference>
<feature type="domain" description="ZP" evidence="5">
    <location>
        <begin position="499"/>
        <end position="609"/>
    </location>
</feature>
<evidence type="ECO:0000313" key="7">
    <source>
        <dbReference type="Proteomes" id="UP001163046"/>
    </source>
</evidence>
<accession>A0A9W9Y8R9</accession>
<dbReference type="Gene3D" id="2.60.40.3210">
    <property type="entry name" value="Zona pellucida, ZP-N domain"/>
    <property type="match status" value="1"/>
</dbReference>
<reference evidence="6" key="1">
    <citation type="submission" date="2023-01" db="EMBL/GenBank/DDBJ databases">
        <title>Genome assembly of the deep-sea coral Lophelia pertusa.</title>
        <authorList>
            <person name="Herrera S."/>
            <person name="Cordes E."/>
        </authorList>
    </citation>
    <scope>NUCLEOTIDE SEQUENCE</scope>
    <source>
        <strain evidence="6">USNM1676648</strain>
        <tissue evidence="6">Polyp</tissue>
    </source>
</reference>
<keyword evidence="7" id="KW-1185">Reference proteome</keyword>
<sequence length="609" mass="66884">MRFHNFVVLLLLRCSFAYEATTDDIGTLLETLDDIKNQEETEDLEHELVTGSKENDAEVLRELSDITDTLERTANDEEPKTTSEDREGTEKVGTMPEVRRMLAALDAMEDVQQDQQKIKYEVVGCFKDNQVDPRPLPELLADLSGEVDWHDLSKVVKKCAQFASVKGYTVFGLQSFGHCRSGKDAAKTYNSDGVSAAGCGGGLGGLKENLVFKIIPQKTPTTVPTKEIPTSPPEKTSTSAKTTSEATTTESSTSAPTTKPAIIPSECESYVTLNSINRSENFNKSVSSCDDKLQQEPTTPPFVSTVTTTKPETTTKASTTEKSTSPETTTKASTTKKVTTPETTTKASTTKKSTTPETTTKATTTKKSTTPETKTMASTTKEPTTPETTTKASTTKTSTIPVPSSRPPPASECLEYSYLDSADRSMNFKTAGKSAECDESLQLGCANGDYTTFIDYQCSSHFYTRSRINYKDSDNTSSFSYPYNYKKSNEDANTVFIVLCLPAEMHVHIKRNSLPDFVDPSLLRLDDPRCGVVQMDDNDVMLTTPLKSCGTTRRTYDEHVSFHNKVVAESGDGLERSLAEFPFRCSYKKLPSAAVMNNFQPLYKRGQGT</sequence>
<evidence type="ECO:0000256" key="1">
    <source>
        <dbReference type="ARBA" id="ARBA00022729"/>
    </source>
</evidence>
<dbReference type="OrthoDB" id="5990160at2759"/>
<feature type="chain" id="PRO_5040865940" description="ZP domain-containing protein" evidence="4">
    <location>
        <begin position="18"/>
        <end position="609"/>
    </location>
</feature>
<keyword evidence="2" id="KW-1015">Disulfide bond</keyword>
<feature type="compositionally biased region" description="Low complexity" evidence="3">
    <location>
        <begin position="233"/>
        <end position="260"/>
    </location>
</feature>
<protein>
    <recommendedName>
        <fullName evidence="5">ZP domain-containing protein</fullName>
    </recommendedName>
</protein>
<feature type="region of interest" description="Disordered" evidence="3">
    <location>
        <begin position="65"/>
        <end position="93"/>
    </location>
</feature>
<evidence type="ECO:0000256" key="2">
    <source>
        <dbReference type="ARBA" id="ARBA00023157"/>
    </source>
</evidence>
<evidence type="ECO:0000313" key="6">
    <source>
        <dbReference type="EMBL" id="KAJ7323444.1"/>
    </source>
</evidence>
<dbReference type="Pfam" id="PF23344">
    <property type="entry name" value="ZP-N"/>
    <property type="match status" value="1"/>
</dbReference>
<dbReference type="Proteomes" id="UP001163046">
    <property type="component" value="Unassembled WGS sequence"/>
</dbReference>
<name>A0A9W9Y8R9_9CNID</name>
<feature type="compositionally biased region" description="Low complexity" evidence="3">
    <location>
        <begin position="301"/>
        <end position="399"/>
    </location>
</feature>